<gene>
    <name evidence="2" type="ORF">DHM44_05850</name>
</gene>
<keyword evidence="1" id="KW-0732">Signal</keyword>
<comment type="caution">
    <text evidence="2">The sequence shown here is derived from an EMBL/GenBank/DDBJ whole genome shotgun (WGS) entry which is preliminary data.</text>
</comment>
<dbReference type="PANTHER" id="PTHR42941:SF1">
    <property type="entry name" value="SLL1037 PROTEIN"/>
    <property type="match status" value="1"/>
</dbReference>
<feature type="signal peptide" evidence="1">
    <location>
        <begin position="1"/>
        <end position="23"/>
    </location>
</feature>
<proteinExistence type="predicted"/>
<organism evidence="2 3">
    <name type="scientific">Flexistipes sinusarabici</name>
    <dbReference type="NCBI Taxonomy" id="2352"/>
    <lineage>
        <taxon>Bacteria</taxon>
        <taxon>Pseudomonadati</taxon>
        <taxon>Deferribacterota</taxon>
        <taxon>Deferribacteres</taxon>
        <taxon>Deferribacterales</taxon>
        <taxon>Flexistipitaceae</taxon>
        <taxon>Flexistipes</taxon>
    </lineage>
</organism>
<dbReference type="PANTHER" id="PTHR42941">
    <property type="entry name" value="SLL1037 PROTEIN"/>
    <property type="match status" value="1"/>
</dbReference>
<evidence type="ECO:0000313" key="2">
    <source>
        <dbReference type="EMBL" id="HCW93186.1"/>
    </source>
</evidence>
<sequence length="331" mass="35703">MRKLVLLSLVLCFSLVFSLPVFSKTFVTIGTGGVTGVYYPTGGAISKMVNSKADEYGIKATVESTGGSVYNINAVLAGNLAFGICQSDRQFQAVNGLAEWKNRGPQKDLRSVFSIHPESVTLVASVASGIKSPEDLKGKRVNLGNPGSGQLQNSKDVLSAFGMTPEDVQAAYVKAVEAPGLLQDERLDAFFYTVGHPAGNIKEATSGRIKVRIVPVDGEPIEKLIEKKPYYAIGKIDMSNYPMAANADAGMVPSLGVKATFVTRASLDEDIVYAITKEVFENFEQFKSLHPAYSVLSKKDMLQGLSAPLHKGAVKYYKEAGLLKYVNPDLY</sequence>
<feature type="chain" id="PRO_5017751753" evidence="1">
    <location>
        <begin position="24"/>
        <end position="331"/>
    </location>
</feature>
<dbReference type="InterPro" id="IPR011852">
    <property type="entry name" value="TRAP_TAXI"/>
</dbReference>
<dbReference type="EMBL" id="DPPF01000115">
    <property type="protein sequence ID" value="HCW93186.1"/>
    <property type="molecule type" value="Genomic_DNA"/>
</dbReference>
<dbReference type="AlphaFoldDB" id="A0A3D5QBH7"/>
<name>A0A3D5QBH7_FLESI</name>
<dbReference type="Gene3D" id="3.40.190.10">
    <property type="entry name" value="Periplasmic binding protein-like II"/>
    <property type="match status" value="2"/>
</dbReference>
<reference evidence="2 3" key="1">
    <citation type="journal article" date="2018" name="Nat. Biotechnol.">
        <title>A standardized bacterial taxonomy based on genome phylogeny substantially revises the tree of life.</title>
        <authorList>
            <person name="Parks D.H."/>
            <person name="Chuvochina M."/>
            <person name="Waite D.W."/>
            <person name="Rinke C."/>
            <person name="Skarshewski A."/>
            <person name="Chaumeil P.A."/>
            <person name="Hugenholtz P."/>
        </authorList>
    </citation>
    <scope>NUCLEOTIDE SEQUENCE [LARGE SCALE GENOMIC DNA]</scope>
    <source>
        <strain evidence="2">UBA8672</strain>
    </source>
</reference>
<dbReference type="RefSeq" id="WP_273265390.1">
    <property type="nucleotide sequence ID" value="NZ_JAAZVV010000020.1"/>
</dbReference>
<accession>A0A3D5QBH7</accession>
<protein>
    <submittedName>
        <fullName evidence="2">C4-dicarboxylate ABC transporter substrate-binding protein</fullName>
    </submittedName>
</protein>
<dbReference type="Pfam" id="PF16868">
    <property type="entry name" value="NMT1_3"/>
    <property type="match status" value="1"/>
</dbReference>
<dbReference type="CDD" id="cd13568">
    <property type="entry name" value="PBP2_TAXI_TRAP_like_3"/>
    <property type="match status" value="1"/>
</dbReference>
<evidence type="ECO:0000256" key="1">
    <source>
        <dbReference type="SAM" id="SignalP"/>
    </source>
</evidence>
<dbReference type="Proteomes" id="UP000262325">
    <property type="component" value="Unassembled WGS sequence"/>
</dbReference>
<dbReference type="NCBIfam" id="TIGR02122">
    <property type="entry name" value="TRAP_TAXI"/>
    <property type="match status" value="1"/>
</dbReference>
<dbReference type="SUPFAM" id="SSF53850">
    <property type="entry name" value="Periplasmic binding protein-like II"/>
    <property type="match status" value="1"/>
</dbReference>
<evidence type="ECO:0000313" key="3">
    <source>
        <dbReference type="Proteomes" id="UP000262325"/>
    </source>
</evidence>